<dbReference type="Pfam" id="PF04542">
    <property type="entry name" value="Sigma70_r2"/>
    <property type="match status" value="1"/>
</dbReference>
<comment type="similarity">
    <text evidence="1">Belongs to the sigma-70 factor family. ECF subfamily.</text>
</comment>
<dbReference type="NCBIfam" id="TIGR02985">
    <property type="entry name" value="Sig70_bacteroi1"/>
    <property type="match status" value="1"/>
</dbReference>
<dbReference type="SUPFAM" id="SSF88659">
    <property type="entry name" value="Sigma3 and sigma4 domains of RNA polymerase sigma factors"/>
    <property type="match status" value="1"/>
</dbReference>
<dbReference type="InterPro" id="IPR036388">
    <property type="entry name" value="WH-like_DNA-bd_sf"/>
</dbReference>
<dbReference type="InterPro" id="IPR013324">
    <property type="entry name" value="RNA_pol_sigma_r3/r4-like"/>
</dbReference>
<evidence type="ECO:0000259" key="5">
    <source>
        <dbReference type="Pfam" id="PF04542"/>
    </source>
</evidence>
<dbReference type="SUPFAM" id="SSF88946">
    <property type="entry name" value="Sigma2 domain of RNA polymerase sigma factors"/>
    <property type="match status" value="1"/>
</dbReference>
<dbReference type="InterPro" id="IPR014284">
    <property type="entry name" value="RNA_pol_sigma-70_dom"/>
</dbReference>
<evidence type="ECO:0000256" key="4">
    <source>
        <dbReference type="ARBA" id="ARBA00023163"/>
    </source>
</evidence>
<dbReference type="InterPro" id="IPR039425">
    <property type="entry name" value="RNA_pol_sigma-70-like"/>
</dbReference>
<dbReference type="PANTHER" id="PTHR43133">
    <property type="entry name" value="RNA POLYMERASE ECF-TYPE SIGMA FACTO"/>
    <property type="match status" value="1"/>
</dbReference>
<dbReference type="OrthoDB" id="764811at2"/>
<dbReference type="CDD" id="cd06171">
    <property type="entry name" value="Sigma70_r4"/>
    <property type="match status" value="1"/>
</dbReference>
<dbReference type="GO" id="GO:0016987">
    <property type="term" value="F:sigma factor activity"/>
    <property type="evidence" value="ECO:0007669"/>
    <property type="project" value="UniProtKB-KW"/>
</dbReference>
<protein>
    <submittedName>
        <fullName evidence="7">RNA polymerase sigma-70 factor, ECF subfamily</fullName>
    </submittedName>
</protein>
<dbReference type="InterPro" id="IPR013325">
    <property type="entry name" value="RNA_pol_sigma_r2"/>
</dbReference>
<dbReference type="Proteomes" id="UP000198748">
    <property type="component" value="Unassembled WGS sequence"/>
</dbReference>
<feature type="domain" description="RNA polymerase sigma factor 70 region 4 type 2" evidence="6">
    <location>
        <begin position="124"/>
        <end position="173"/>
    </location>
</feature>
<feature type="domain" description="RNA polymerase sigma-70 region 2" evidence="5">
    <location>
        <begin position="28"/>
        <end position="91"/>
    </location>
</feature>
<dbReference type="InterPro" id="IPR007627">
    <property type="entry name" value="RNA_pol_sigma70_r2"/>
</dbReference>
<keyword evidence="2" id="KW-0805">Transcription regulation</keyword>
<sequence>MENYHGYTDSALLALIADDDELAFAEVYRRYKGVLFLHARRILGNDEEAKDVLQELFTALWTRRKSIDLKTSLPAYLYAAVRNRVFDVIAHRKVEEKYIASLATFIEKGEYVTDQQLLEQELSELIEKEIAALPPKMREVFELSRKEDLSYKEIADQLHISDKTVKKQVNNALHILREKLDMVFTSIACFLFL</sequence>
<evidence type="ECO:0000259" key="6">
    <source>
        <dbReference type="Pfam" id="PF08281"/>
    </source>
</evidence>
<dbReference type="GO" id="GO:0003677">
    <property type="term" value="F:DNA binding"/>
    <property type="evidence" value="ECO:0007669"/>
    <property type="project" value="InterPro"/>
</dbReference>
<dbReference type="InterPro" id="IPR013249">
    <property type="entry name" value="RNA_pol_sigma70_r4_t2"/>
</dbReference>
<dbReference type="Pfam" id="PF08281">
    <property type="entry name" value="Sigma70_r4_2"/>
    <property type="match status" value="1"/>
</dbReference>
<dbReference type="STRING" id="659014.SAMN04487996_107277"/>
<evidence type="ECO:0000256" key="1">
    <source>
        <dbReference type="ARBA" id="ARBA00010641"/>
    </source>
</evidence>
<dbReference type="Gene3D" id="1.10.1740.10">
    <property type="match status" value="1"/>
</dbReference>
<accession>A0A1G7GJH1</accession>
<evidence type="ECO:0000256" key="2">
    <source>
        <dbReference type="ARBA" id="ARBA00023015"/>
    </source>
</evidence>
<proteinExistence type="inferred from homology"/>
<dbReference type="NCBIfam" id="TIGR02937">
    <property type="entry name" value="sigma70-ECF"/>
    <property type="match status" value="1"/>
</dbReference>
<reference evidence="8" key="1">
    <citation type="submission" date="2016-10" db="EMBL/GenBank/DDBJ databases">
        <authorList>
            <person name="Varghese N."/>
            <person name="Submissions S."/>
        </authorList>
    </citation>
    <scope>NUCLEOTIDE SEQUENCE [LARGE SCALE GENOMIC DNA]</scope>
    <source>
        <strain evidence="8">DSM 25329</strain>
    </source>
</reference>
<dbReference type="InterPro" id="IPR014327">
    <property type="entry name" value="RNA_pol_sigma70_bacteroid"/>
</dbReference>
<dbReference type="EMBL" id="FNAN01000007">
    <property type="protein sequence ID" value="SDE88318.1"/>
    <property type="molecule type" value="Genomic_DNA"/>
</dbReference>
<evidence type="ECO:0000313" key="8">
    <source>
        <dbReference type="Proteomes" id="UP000198748"/>
    </source>
</evidence>
<dbReference type="AlphaFoldDB" id="A0A1G7GJH1"/>
<dbReference type="Gene3D" id="1.10.10.10">
    <property type="entry name" value="Winged helix-like DNA-binding domain superfamily/Winged helix DNA-binding domain"/>
    <property type="match status" value="1"/>
</dbReference>
<gene>
    <name evidence="7" type="ORF">SAMN04487996_107277</name>
</gene>
<name>A0A1G7GJH1_9BACT</name>
<dbReference type="RefSeq" id="WP_090150580.1">
    <property type="nucleotide sequence ID" value="NZ_FNAN01000007.1"/>
</dbReference>
<evidence type="ECO:0000256" key="3">
    <source>
        <dbReference type="ARBA" id="ARBA00023082"/>
    </source>
</evidence>
<dbReference type="PANTHER" id="PTHR43133:SF46">
    <property type="entry name" value="RNA POLYMERASE SIGMA-70 FACTOR ECF SUBFAMILY"/>
    <property type="match status" value="1"/>
</dbReference>
<keyword evidence="8" id="KW-1185">Reference proteome</keyword>
<keyword evidence="4" id="KW-0804">Transcription</keyword>
<organism evidence="7 8">
    <name type="scientific">Dyadobacter soli</name>
    <dbReference type="NCBI Taxonomy" id="659014"/>
    <lineage>
        <taxon>Bacteria</taxon>
        <taxon>Pseudomonadati</taxon>
        <taxon>Bacteroidota</taxon>
        <taxon>Cytophagia</taxon>
        <taxon>Cytophagales</taxon>
        <taxon>Spirosomataceae</taxon>
        <taxon>Dyadobacter</taxon>
    </lineage>
</organism>
<keyword evidence="3" id="KW-0731">Sigma factor</keyword>
<evidence type="ECO:0000313" key="7">
    <source>
        <dbReference type="EMBL" id="SDE88318.1"/>
    </source>
</evidence>
<dbReference type="GO" id="GO:0006352">
    <property type="term" value="P:DNA-templated transcription initiation"/>
    <property type="evidence" value="ECO:0007669"/>
    <property type="project" value="InterPro"/>
</dbReference>